<keyword evidence="11" id="KW-0325">Glycoprotein</keyword>
<dbReference type="FunFam" id="2.10.50.10:FF:000065">
    <property type="entry name" value="TNF receptor superfamily member 14"/>
    <property type="match status" value="1"/>
</dbReference>
<evidence type="ECO:0000256" key="9">
    <source>
        <dbReference type="ARBA" id="ARBA00023157"/>
    </source>
</evidence>
<evidence type="ECO:0000256" key="6">
    <source>
        <dbReference type="ARBA" id="ARBA00022737"/>
    </source>
</evidence>
<protein>
    <submittedName>
        <fullName evidence="16">Tumor necrosis factor receptor superfamily, member 14 (herpesvirus entry mediator)</fullName>
    </submittedName>
</protein>
<keyword evidence="4 13" id="KW-0812">Transmembrane</keyword>
<keyword evidence="6" id="KW-0677">Repeat</keyword>
<dbReference type="GO" id="GO:0002720">
    <property type="term" value="P:positive regulation of cytokine production involved in immune response"/>
    <property type="evidence" value="ECO:0007669"/>
    <property type="project" value="TreeGrafter"/>
</dbReference>
<dbReference type="GO" id="GO:0050829">
    <property type="term" value="P:defense response to Gram-negative bacterium"/>
    <property type="evidence" value="ECO:0007669"/>
    <property type="project" value="TreeGrafter"/>
</dbReference>
<keyword evidence="5 14" id="KW-0732">Signal</keyword>
<organism evidence="16 17">
    <name type="scientific">Jaculus jaculus</name>
    <name type="common">Lesser Egyptian jerboa</name>
    <dbReference type="NCBI Taxonomy" id="51337"/>
    <lineage>
        <taxon>Eukaryota</taxon>
        <taxon>Metazoa</taxon>
        <taxon>Chordata</taxon>
        <taxon>Craniata</taxon>
        <taxon>Vertebrata</taxon>
        <taxon>Euteleostomi</taxon>
        <taxon>Mammalia</taxon>
        <taxon>Eutheria</taxon>
        <taxon>Euarchontoglires</taxon>
        <taxon>Glires</taxon>
        <taxon>Rodentia</taxon>
        <taxon>Myomorpha</taxon>
        <taxon>Dipodoidea</taxon>
        <taxon>Dipodidae</taxon>
        <taxon>Dipodinae</taxon>
        <taxon>Jaculus</taxon>
    </lineage>
</organism>
<feature type="repeat" description="TNFR-Cys" evidence="12">
    <location>
        <begin position="77"/>
        <end position="119"/>
    </location>
</feature>
<feature type="repeat" description="TNFR-Cys" evidence="12">
    <location>
        <begin position="120"/>
        <end position="162"/>
    </location>
</feature>
<dbReference type="GO" id="GO:0046642">
    <property type="term" value="P:negative regulation of alpha-beta T cell proliferation"/>
    <property type="evidence" value="ECO:0007669"/>
    <property type="project" value="TreeGrafter"/>
</dbReference>
<dbReference type="FunFam" id="2.10.50.10:FF:000009">
    <property type="entry name" value="Tumor necrosis factor receptor superfamily member 14"/>
    <property type="match status" value="1"/>
</dbReference>
<dbReference type="GO" id="GO:2000406">
    <property type="term" value="P:positive regulation of T cell migration"/>
    <property type="evidence" value="ECO:0007669"/>
    <property type="project" value="TreeGrafter"/>
</dbReference>
<evidence type="ECO:0000259" key="15">
    <source>
        <dbReference type="PROSITE" id="PS50050"/>
    </source>
</evidence>
<reference evidence="16" key="1">
    <citation type="submission" date="2025-08" db="UniProtKB">
        <authorList>
            <consortium name="Ensembl"/>
        </authorList>
    </citation>
    <scope>IDENTIFICATION</scope>
</reference>
<dbReference type="AlphaFoldDB" id="A0A8C5LBD6"/>
<feature type="disulfide bond" evidence="12">
    <location>
        <begin position="144"/>
        <end position="162"/>
    </location>
</feature>
<feature type="chain" id="PRO_5034436579" evidence="14">
    <location>
        <begin position="39"/>
        <end position="271"/>
    </location>
</feature>
<feature type="domain" description="TNFR-Cys" evidence="15">
    <location>
        <begin position="77"/>
        <end position="119"/>
    </location>
</feature>
<name>A0A8C5LBD6_JACJA</name>
<dbReference type="SMART" id="SM00208">
    <property type="entry name" value="TNFR"/>
    <property type="match status" value="4"/>
</dbReference>
<keyword evidence="10" id="KW-0675">Receptor</keyword>
<evidence type="ECO:0000313" key="16">
    <source>
        <dbReference type="Ensembl" id="ENSJJAP00000020649.1"/>
    </source>
</evidence>
<dbReference type="InterPro" id="IPR001368">
    <property type="entry name" value="TNFR/NGFR_Cys_rich_reg"/>
</dbReference>
<gene>
    <name evidence="16" type="primary">Tnfrsf14</name>
</gene>
<dbReference type="PANTHER" id="PTHR46838">
    <property type="entry name" value="TUMOR NECROSIS FACTOR RECEPTOR SUPERFAMILY MEMBER 14"/>
    <property type="match status" value="1"/>
</dbReference>
<dbReference type="InterPro" id="IPR022332">
    <property type="entry name" value="TNFR_14"/>
</dbReference>
<keyword evidence="17" id="KW-1185">Reference proteome</keyword>
<dbReference type="PROSITE" id="PS50050">
    <property type="entry name" value="TNFR_NGFR_2"/>
    <property type="match status" value="2"/>
</dbReference>
<keyword evidence="2" id="KW-0597">Phosphoprotein</keyword>
<sequence length="271" mass="29797">MESWPSWGPPCWNKFPTANVLMLALCILLLSSLSHVPAQPQCREEEYPVAAECCPKCSAGYHVKQVCSELTGTVCIPCPPKTYTAHPNGLSQCLPCGDCDPDMGMVTWQNCSSTQDTVCHCSQGYFCDIEEGNHCVLCLPHTTCPPGQRVLKRGTYSQNTVCANCLLGTFSSGGTQEKCLPWTNSSFQKETERGTRSTDVTCSFSWGFYFTLASLGAITAFMIFCLWKQRRVSSRVTLASVTLQNRQDKAHKFSVAEDIPTEAVEETALNS</sequence>
<evidence type="ECO:0000256" key="8">
    <source>
        <dbReference type="ARBA" id="ARBA00023136"/>
    </source>
</evidence>
<feature type="disulfide bond" evidence="12">
    <location>
        <begin position="78"/>
        <end position="93"/>
    </location>
</feature>
<dbReference type="Gene3D" id="2.10.50.10">
    <property type="entry name" value="Tumor Necrosis Factor Receptor, subunit A, domain 2"/>
    <property type="match status" value="3"/>
</dbReference>
<dbReference type="GO" id="GO:0009897">
    <property type="term" value="C:external side of plasma membrane"/>
    <property type="evidence" value="ECO:0007669"/>
    <property type="project" value="TreeGrafter"/>
</dbReference>
<dbReference type="FunFam" id="2.10.50.10:FF:000007">
    <property type="entry name" value="TNF receptor superfamily member 14"/>
    <property type="match status" value="1"/>
</dbReference>
<dbReference type="SUPFAM" id="SSF57586">
    <property type="entry name" value="TNF receptor-like"/>
    <property type="match status" value="3"/>
</dbReference>
<evidence type="ECO:0000313" key="17">
    <source>
        <dbReference type="Proteomes" id="UP000694385"/>
    </source>
</evidence>
<evidence type="ECO:0000256" key="1">
    <source>
        <dbReference type="ARBA" id="ARBA00004479"/>
    </source>
</evidence>
<dbReference type="GO" id="GO:0050830">
    <property type="term" value="P:defense response to Gram-positive bacterium"/>
    <property type="evidence" value="ECO:0007669"/>
    <property type="project" value="TreeGrafter"/>
</dbReference>
<evidence type="ECO:0000256" key="4">
    <source>
        <dbReference type="ARBA" id="ARBA00022692"/>
    </source>
</evidence>
<dbReference type="Proteomes" id="UP000694385">
    <property type="component" value="Unassembled WGS sequence"/>
</dbReference>
<keyword evidence="9 12" id="KW-1015">Disulfide bond</keyword>
<feature type="domain" description="TNFR-Cys" evidence="15">
    <location>
        <begin position="120"/>
        <end position="162"/>
    </location>
</feature>
<reference evidence="16" key="2">
    <citation type="submission" date="2025-09" db="UniProtKB">
        <authorList>
            <consortium name="Ensembl"/>
        </authorList>
    </citation>
    <scope>IDENTIFICATION</scope>
</reference>
<evidence type="ECO:0000256" key="10">
    <source>
        <dbReference type="ARBA" id="ARBA00023170"/>
    </source>
</evidence>
<dbReference type="PROSITE" id="PS00652">
    <property type="entry name" value="TNFR_NGFR_1"/>
    <property type="match status" value="1"/>
</dbReference>
<evidence type="ECO:0000256" key="13">
    <source>
        <dbReference type="SAM" id="Phobius"/>
    </source>
</evidence>
<dbReference type="Pfam" id="PF00020">
    <property type="entry name" value="TNFR_c6"/>
    <property type="match status" value="2"/>
</dbReference>
<dbReference type="GeneTree" id="ENSGT00940000162427"/>
<proteinExistence type="predicted"/>
<dbReference type="InterPro" id="IPR034031">
    <property type="entry name" value="TNFRSF14/UL144_N"/>
</dbReference>
<evidence type="ECO:0000256" key="5">
    <source>
        <dbReference type="ARBA" id="ARBA00022729"/>
    </source>
</evidence>
<feature type="transmembrane region" description="Helical" evidence="13">
    <location>
        <begin position="206"/>
        <end position="227"/>
    </location>
</feature>
<evidence type="ECO:0000256" key="3">
    <source>
        <dbReference type="ARBA" id="ARBA00022581"/>
    </source>
</evidence>
<feature type="signal peptide" evidence="14">
    <location>
        <begin position="1"/>
        <end position="38"/>
    </location>
</feature>
<dbReference type="PANTHER" id="PTHR46838:SF1">
    <property type="entry name" value="TUMOR NECROSIS FACTOR RECEPTOR SUPERFAMILY MEMBER 14"/>
    <property type="match status" value="1"/>
</dbReference>
<comment type="subcellular location">
    <subcellularLocation>
        <location evidence="1">Membrane</location>
        <topology evidence="1">Single-pass type I membrane protein</topology>
    </subcellularLocation>
</comment>
<accession>A0A8C5LBD6</accession>
<keyword evidence="3" id="KW-0945">Host-virus interaction</keyword>
<evidence type="ECO:0000256" key="12">
    <source>
        <dbReference type="PROSITE-ProRule" id="PRU00206"/>
    </source>
</evidence>
<comment type="caution">
    <text evidence="12">Lacks conserved residue(s) required for the propagation of feature annotation.</text>
</comment>
<keyword evidence="7 13" id="KW-1133">Transmembrane helix</keyword>
<dbReference type="Ensembl" id="ENSJJAT00000027198.1">
    <property type="protein sequence ID" value="ENSJJAP00000020649.1"/>
    <property type="gene ID" value="ENSJJAG00000021255.1"/>
</dbReference>
<dbReference type="OMA" id="CHEGTVV"/>
<dbReference type="CDD" id="cd10582">
    <property type="entry name" value="TNFRSF14"/>
    <property type="match status" value="1"/>
</dbReference>
<evidence type="ECO:0000256" key="14">
    <source>
        <dbReference type="SAM" id="SignalP"/>
    </source>
</evidence>
<evidence type="ECO:0000256" key="11">
    <source>
        <dbReference type="ARBA" id="ARBA00023180"/>
    </source>
</evidence>
<evidence type="ECO:0000256" key="2">
    <source>
        <dbReference type="ARBA" id="ARBA00022553"/>
    </source>
</evidence>
<keyword evidence="8 13" id="KW-0472">Membrane</keyword>
<evidence type="ECO:0000256" key="7">
    <source>
        <dbReference type="ARBA" id="ARBA00022989"/>
    </source>
</evidence>
<dbReference type="PRINTS" id="PR01965">
    <property type="entry name" value="TNFACTORR14"/>
</dbReference>